<feature type="transmembrane region" description="Helical" evidence="7">
    <location>
        <begin position="185"/>
        <end position="210"/>
    </location>
</feature>
<keyword evidence="7" id="KW-0472">Membrane</keyword>
<keyword evidence="7" id="KW-1133">Transmembrane helix</keyword>
<dbReference type="SUPFAM" id="SSF51445">
    <property type="entry name" value="(Trans)glycosidases"/>
    <property type="match status" value="1"/>
</dbReference>
<keyword evidence="7" id="KW-0812">Transmembrane</keyword>
<feature type="domain" description="Glycoside hydrolase family 3 N-terminal" evidence="8">
    <location>
        <begin position="431"/>
        <end position="742"/>
    </location>
</feature>
<dbReference type="InterPro" id="IPR050226">
    <property type="entry name" value="NagZ_Beta-hexosaminidase"/>
</dbReference>
<comment type="caution">
    <text evidence="9">The sequence shown here is derived from an EMBL/GenBank/DDBJ whole genome shotgun (WGS) entry which is preliminary data.</text>
</comment>
<sequence>MLETNQKKVANLIDQKEEKDFLAREEIKTMEKDTSKLREIEARQERERVGKIKTEEEMIGEKEREKLAEKASLERNLAEKEAREREERIKKMRGDRETKENAQAQINTEKAESITGEFRGALKETQMKEEELRKRFLARIEARAEGIEEIPAPPPLKPTPPVVKEEKTSEITQTFLKKPGFGQKIWIRIILSLLALSILALAATFSYWYFIVREKPPTEEPKITTPVNPVPEQKELIIPPPLFYLENSQTLKTPQTSEVPFLLFQALQGKTTPGSLTRILLEDTENVKILGLKESFDSFGIIPPENFYSKLSDNATLFIYSQEEGNRLGLAVKTNDRAGLTSIMTSWEETMEENLKGLFELLGKDAPALYSYFRDAQYQETNFRFQTFSRQDVGIVYAIFDDYFVLTTSWKSMEKVLDKLKEAPLSLENMTLAGKIGQLFFIGVNGTTLTPEMEKLIASIQPGGILLLKKNIVNEGQTKKLIRDLQEVSFNNYGIPLFIGVDQEGGEISPVNFTREKTAQSELKTPAQAYAVGLSRGEELKDLGINLNLAPVLDAAQPSDFVFGRVFQATDSESSALAKALISGQKTASVLTAIKHFPGYGAIAFDPEKTLAILDKTPQIDLFEIAAEAKPEFVMTSNVIYSEIDAELPFSFSEKGIKLLKQSMGSEPLIITDDLPQQSLIDKFSLRGVVTLPIKAGADILTFSTNWETTLPEAIRILNEAVQNGEISKAQIDDSVLKIIKLKRAYYHYE</sequence>
<proteinExistence type="inferred from homology"/>
<dbReference type="GO" id="GO:0009254">
    <property type="term" value="P:peptidoglycan turnover"/>
    <property type="evidence" value="ECO:0007669"/>
    <property type="project" value="TreeGrafter"/>
</dbReference>
<dbReference type="PANTHER" id="PTHR30480:SF13">
    <property type="entry name" value="BETA-HEXOSAMINIDASE"/>
    <property type="match status" value="1"/>
</dbReference>
<organism evidence="9 10">
    <name type="scientific">Candidatus Nealsonbacteria bacterium RIFCSPHIGHO2_01_FULL_43_31</name>
    <dbReference type="NCBI Taxonomy" id="1801665"/>
    <lineage>
        <taxon>Bacteria</taxon>
        <taxon>Candidatus Nealsoniibacteriota</taxon>
    </lineage>
</organism>
<evidence type="ECO:0000256" key="4">
    <source>
        <dbReference type="ARBA" id="ARBA00022801"/>
    </source>
</evidence>
<evidence type="ECO:0000256" key="1">
    <source>
        <dbReference type="ARBA" id="ARBA00001231"/>
    </source>
</evidence>
<dbReference type="AlphaFoldDB" id="A0A1G2E3L3"/>
<comment type="catalytic activity">
    <reaction evidence="1">
        <text>Hydrolysis of terminal non-reducing N-acetyl-D-hexosamine residues in N-acetyl-beta-D-hexosaminides.</text>
        <dbReference type="EC" id="3.2.1.52"/>
    </reaction>
</comment>
<dbReference type="InterPro" id="IPR017853">
    <property type="entry name" value="GH"/>
</dbReference>
<comment type="similarity">
    <text evidence="2">Belongs to the glycosyl hydrolase 3 family.</text>
</comment>
<dbReference type="Gene3D" id="3.20.20.300">
    <property type="entry name" value="Glycoside hydrolase, family 3, N-terminal domain"/>
    <property type="match status" value="1"/>
</dbReference>
<dbReference type="Proteomes" id="UP000178721">
    <property type="component" value="Unassembled WGS sequence"/>
</dbReference>
<evidence type="ECO:0000256" key="7">
    <source>
        <dbReference type="SAM" id="Phobius"/>
    </source>
</evidence>
<feature type="compositionally biased region" description="Basic and acidic residues" evidence="6">
    <location>
        <begin position="62"/>
        <end position="100"/>
    </location>
</feature>
<evidence type="ECO:0000256" key="5">
    <source>
        <dbReference type="ARBA" id="ARBA00023295"/>
    </source>
</evidence>
<evidence type="ECO:0000256" key="3">
    <source>
        <dbReference type="ARBA" id="ARBA00012663"/>
    </source>
</evidence>
<keyword evidence="5" id="KW-0326">Glycosidase</keyword>
<evidence type="ECO:0000256" key="2">
    <source>
        <dbReference type="ARBA" id="ARBA00005336"/>
    </source>
</evidence>
<dbReference type="GO" id="GO:0005975">
    <property type="term" value="P:carbohydrate metabolic process"/>
    <property type="evidence" value="ECO:0007669"/>
    <property type="project" value="InterPro"/>
</dbReference>
<dbReference type="InterPro" id="IPR036962">
    <property type="entry name" value="Glyco_hydro_3_N_sf"/>
</dbReference>
<reference evidence="9 10" key="1">
    <citation type="journal article" date="2016" name="Nat. Commun.">
        <title>Thousands of microbial genomes shed light on interconnected biogeochemical processes in an aquifer system.</title>
        <authorList>
            <person name="Anantharaman K."/>
            <person name="Brown C.T."/>
            <person name="Hug L.A."/>
            <person name="Sharon I."/>
            <person name="Castelle C.J."/>
            <person name="Probst A.J."/>
            <person name="Thomas B.C."/>
            <person name="Singh A."/>
            <person name="Wilkins M.J."/>
            <person name="Karaoz U."/>
            <person name="Brodie E.L."/>
            <person name="Williams K.H."/>
            <person name="Hubbard S.S."/>
            <person name="Banfield J.F."/>
        </authorList>
    </citation>
    <scope>NUCLEOTIDE SEQUENCE [LARGE SCALE GENOMIC DNA]</scope>
</reference>
<evidence type="ECO:0000313" key="10">
    <source>
        <dbReference type="Proteomes" id="UP000178721"/>
    </source>
</evidence>
<dbReference type="GO" id="GO:0004563">
    <property type="term" value="F:beta-N-acetylhexosaminidase activity"/>
    <property type="evidence" value="ECO:0007669"/>
    <property type="project" value="UniProtKB-EC"/>
</dbReference>
<evidence type="ECO:0000313" key="9">
    <source>
        <dbReference type="EMBL" id="OGZ20345.1"/>
    </source>
</evidence>
<dbReference type="EMBL" id="MHMA01000016">
    <property type="protein sequence ID" value="OGZ20345.1"/>
    <property type="molecule type" value="Genomic_DNA"/>
</dbReference>
<accession>A0A1G2E3L3</accession>
<feature type="region of interest" description="Disordered" evidence="6">
    <location>
        <begin position="62"/>
        <end position="104"/>
    </location>
</feature>
<evidence type="ECO:0000259" key="8">
    <source>
        <dbReference type="Pfam" id="PF00933"/>
    </source>
</evidence>
<keyword evidence="4" id="KW-0378">Hydrolase</keyword>
<protein>
    <recommendedName>
        <fullName evidence="3">beta-N-acetylhexosaminidase</fullName>
        <ecNumber evidence="3">3.2.1.52</ecNumber>
    </recommendedName>
</protein>
<gene>
    <name evidence="9" type="ORF">A2654_00300</name>
</gene>
<evidence type="ECO:0000256" key="6">
    <source>
        <dbReference type="SAM" id="MobiDB-lite"/>
    </source>
</evidence>
<name>A0A1G2E3L3_9BACT</name>
<dbReference type="Pfam" id="PF00933">
    <property type="entry name" value="Glyco_hydro_3"/>
    <property type="match status" value="1"/>
</dbReference>
<dbReference type="InterPro" id="IPR001764">
    <property type="entry name" value="Glyco_hydro_3_N"/>
</dbReference>
<dbReference type="PANTHER" id="PTHR30480">
    <property type="entry name" value="BETA-HEXOSAMINIDASE-RELATED"/>
    <property type="match status" value="1"/>
</dbReference>
<dbReference type="EC" id="3.2.1.52" evidence="3"/>